<dbReference type="InterPro" id="IPR036291">
    <property type="entry name" value="NAD(P)-bd_dom_sf"/>
</dbReference>
<dbReference type="SUPFAM" id="SSF56801">
    <property type="entry name" value="Acetyl-CoA synthetase-like"/>
    <property type="match status" value="1"/>
</dbReference>
<dbReference type="Proteomes" id="UP000218811">
    <property type="component" value="Unassembled WGS sequence"/>
</dbReference>
<evidence type="ECO:0000313" key="4">
    <source>
        <dbReference type="EMBL" id="PCH43993.1"/>
    </source>
</evidence>
<dbReference type="SUPFAM" id="SSF51735">
    <property type="entry name" value="NAD(P)-binding Rossmann-fold domains"/>
    <property type="match status" value="1"/>
</dbReference>
<accession>A0A2H3JVI0</accession>
<dbReference type="InterPro" id="IPR000873">
    <property type="entry name" value="AMP-dep_synth/lig_dom"/>
</dbReference>
<dbReference type="InterPro" id="IPR051414">
    <property type="entry name" value="Adenylate-forming_Reductase"/>
</dbReference>
<organism evidence="4 5">
    <name type="scientific">Wolfiporia cocos (strain MD-104)</name>
    <name type="common">Brown rot fungus</name>
    <dbReference type="NCBI Taxonomy" id="742152"/>
    <lineage>
        <taxon>Eukaryota</taxon>
        <taxon>Fungi</taxon>
        <taxon>Dikarya</taxon>
        <taxon>Basidiomycota</taxon>
        <taxon>Agaricomycotina</taxon>
        <taxon>Agaricomycetes</taxon>
        <taxon>Polyporales</taxon>
        <taxon>Phaeolaceae</taxon>
        <taxon>Wolfiporia</taxon>
    </lineage>
</organism>
<evidence type="ECO:0000256" key="2">
    <source>
        <dbReference type="ARBA" id="ARBA00022553"/>
    </source>
</evidence>
<dbReference type="OMA" id="PSEWDDA"/>
<reference evidence="4 5" key="1">
    <citation type="journal article" date="2012" name="Science">
        <title>The Paleozoic origin of enzymatic lignin decomposition reconstructed from 31 fungal genomes.</title>
        <authorList>
            <person name="Floudas D."/>
            <person name="Binder M."/>
            <person name="Riley R."/>
            <person name="Barry K."/>
            <person name="Blanchette R.A."/>
            <person name="Henrissat B."/>
            <person name="Martinez A.T."/>
            <person name="Otillar R."/>
            <person name="Spatafora J.W."/>
            <person name="Yadav J.S."/>
            <person name="Aerts A."/>
            <person name="Benoit I."/>
            <person name="Boyd A."/>
            <person name="Carlson A."/>
            <person name="Copeland A."/>
            <person name="Coutinho P.M."/>
            <person name="de Vries R.P."/>
            <person name="Ferreira P."/>
            <person name="Findley K."/>
            <person name="Foster B."/>
            <person name="Gaskell J."/>
            <person name="Glotzer D."/>
            <person name="Gorecki P."/>
            <person name="Heitman J."/>
            <person name="Hesse C."/>
            <person name="Hori C."/>
            <person name="Igarashi K."/>
            <person name="Jurgens J.A."/>
            <person name="Kallen N."/>
            <person name="Kersten P."/>
            <person name="Kohler A."/>
            <person name="Kuees U."/>
            <person name="Kumar T.K.A."/>
            <person name="Kuo A."/>
            <person name="LaButti K."/>
            <person name="Larrondo L.F."/>
            <person name="Lindquist E."/>
            <person name="Ling A."/>
            <person name="Lombard V."/>
            <person name="Lucas S."/>
            <person name="Lundell T."/>
            <person name="Martin R."/>
            <person name="McLaughlin D.J."/>
            <person name="Morgenstern I."/>
            <person name="Morin E."/>
            <person name="Murat C."/>
            <person name="Nagy L.G."/>
            <person name="Nolan M."/>
            <person name="Ohm R.A."/>
            <person name="Patyshakuliyeva A."/>
            <person name="Rokas A."/>
            <person name="Ruiz-Duenas F.J."/>
            <person name="Sabat G."/>
            <person name="Salamov A."/>
            <person name="Samejima M."/>
            <person name="Schmutz J."/>
            <person name="Slot J.C."/>
            <person name="St John F."/>
            <person name="Stenlid J."/>
            <person name="Sun H."/>
            <person name="Sun S."/>
            <person name="Syed K."/>
            <person name="Tsang A."/>
            <person name="Wiebenga A."/>
            <person name="Young D."/>
            <person name="Pisabarro A."/>
            <person name="Eastwood D.C."/>
            <person name="Martin F."/>
            <person name="Cullen D."/>
            <person name="Grigoriev I.V."/>
            <person name="Hibbett D.S."/>
        </authorList>
    </citation>
    <scope>NUCLEOTIDE SEQUENCE [LARGE SCALE GENOMIC DNA]</scope>
    <source>
        <strain evidence="4 5">MD-104</strain>
    </source>
</reference>
<dbReference type="OrthoDB" id="429813at2759"/>
<dbReference type="Pfam" id="PF23562">
    <property type="entry name" value="AMP-binding_C_3"/>
    <property type="match status" value="1"/>
</dbReference>
<dbReference type="EMBL" id="KB468148">
    <property type="protein sequence ID" value="PCH43993.1"/>
    <property type="molecule type" value="Genomic_DNA"/>
</dbReference>
<protein>
    <submittedName>
        <fullName evidence="4">Acetyl-CoA synthetase-like protein</fullName>
    </submittedName>
</protein>
<keyword evidence="2" id="KW-0597">Phosphoprotein</keyword>
<feature type="domain" description="AMP-dependent synthetase/ligase" evidence="3">
    <location>
        <begin position="1"/>
        <end position="230"/>
    </location>
</feature>
<dbReference type="Gene3D" id="3.40.50.720">
    <property type="entry name" value="NAD(P)-binding Rossmann-like Domain"/>
    <property type="match status" value="1"/>
</dbReference>
<proteinExistence type="predicted"/>
<evidence type="ECO:0000259" key="3">
    <source>
        <dbReference type="Pfam" id="PF00501"/>
    </source>
</evidence>
<gene>
    <name evidence="4" type="ORF">WOLCODRAFT_21603</name>
</gene>
<evidence type="ECO:0000313" key="5">
    <source>
        <dbReference type="Proteomes" id="UP000218811"/>
    </source>
</evidence>
<dbReference type="InterPro" id="IPR042099">
    <property type="entry name" value="ANL_N_sf"/>
</dbReference>
<dbReference type="STRING" id="742152.A0A2H3JVI0"/>
<sequence length="731" mass="81834">MRANCIAFPISPRNSPIAVAHLISKTEVRHILVGRESAMEELTDAALEIIRDQYPSVEPPKTSPMPLFEELYLSQTETAITAQDVPYIFKGPDAIAMILHSSGSTAFPKTIYWTNHRFSQLALIPWFGERDLTDKVFSLHVMPFYHGMGVLQLSWTASCGLVVSAFEPKCPAPVPTADALFEAAKATDSNITFCVPSFIEAWSRNPEYVKWLTTRDGVLFGGGSLNKEAGDYMTSQGVSYMAHSHININEAEVGYDWEYFHFPDLVKPKMVPYGNNTFEFVMVSRLLNEQSNTFCEPSVLNTQVAGIGAYATSDLMVPHPTKPGYWRIHGRTDDQIMQNTGEKVGAYICRILETNPGPLENILNQDPHVLSSVMFGRGRFQAGVLIDPKPAFRFDPVDQVKLADFRNKIWPTIERMDAYAPQHSRLFKEVHCSFYIMITVAKPSKLFMYTAKNTARRQAVINDYEEEINALYDIVEESTQSSIPPPSHWDIVSAIEFVRAVVVKVLGHTVNLYLIKVDIVADYLDQPAGNMDQEFLAACFARLRTSRYAQNIAELYSSPGLPEAMQGMVAKYIGQYPTRPEGPLQPRPLEDTVLVTETTGSLGCYLLARLVEDTNVTKAEVCAQRRGLNPNIADSKKAVLLKGDLTKDNWDLPPTVYTEMHRSVMHIIHNEGSLSELDTICIVAWRVDFKLALASFESNVKGVRNLIDFSLKSCLLDSPRLIFTSSIGVFQ</sequence>
<dbReference type="Gene3D" id="3.40.50.12780">
    <property type="entry name" value="N-terminal domain of ligase-like"/>
    <property type="match status" value="1"/>
</dbReference>
<feature type="non-terminal residue" evidence="4">
    <location>
        <position position="731"/>
    </location>
</feature>
<dbReference type="PANTHER" id="PTHR43439:SF2">
    <property type="entry name" value="ENZYME, PUTATIVE (JCVI)-RELATED"/>
    <property type="match status" value="1"/>
</dbReference>
<dbReference type="PANTHER" id="PTHR43439">
    <property type="entry name" value="PHENYLACETATE-COENZYME A LIGASE"/>
    <property type="match status" value="1"/>
</dbReference>
<evidence type="ECO:0000256" key="1">
    <source>
        <dbReference type="ARBA" id="ARBA00022450"/>
    </source>
</evidence>
<keyword evidence="5" id="KW-1185">Reference proteome</keyword>
<dbReference type="Pfam" id="PF00501">
    <property type="entry name" value="AMP-binding"/>
    <property type="match status" value="1"/>
</dbReference>
<name>A0A2H3JVI0_WOLCO</name>
<keyword evidence="1" id="KW-0596">Phosphopantetheine</keyword>
<dbReference type="AlphaFoldDB" id="A0A2H3JVI0"/>